<gene>
    <name evidence="1" type="ORF">SDC9_131326</name>
</gene>
<dbReference type="EMBL" id="VSSQ01032851">
    <property type="protein sequence ID" value="MPM84255.1"/>
    <property type="molecule type" value="Genomic_DNA"/>
</dbReference>
<sequence length="271" mass="28188">MGFCGDFQRRDEVVRQVGDITTTVLVHAPGVILDRVFLDRAVLHALLAVVGPREGRLDAVRGVVGEGQRNGAGRGDGQQVRVAQAVLADFGLDVGRQARREVAAGKIQFGVEQREGAAFLGQFDRGQVGGVAHELADAGGHGAGFRLVVAQAEHGQRIAEAGEAEADAALVGGFLLLAFERPVGGVEDVVEHAGGHAADFGEGVEVELGLAREGVAHEQGEVDRTQAAAAIRRQRLFGAGVGGLDGFAVIQVVVLIHAIEEQDARLGVIVG</sequence>
<dbReference type="AlphaFoldDB" id="A0A645D4W6"/>
<accession>A0A645D4W6</accession>
<name>A0A645D4W6_9ZZZZ</name>
<organism evidence="1">
    <name type="scientific">bioreactor metagenome</name>
    <dbReference type="NCBI Taxonomy" id="1076179"/>
    <lineage>
        <taxon>unclassified sequences</taxon>
        <taxon>metagenomes</taxon>
        <taxon>ecological metagenomes</taxon>
    </lineage>
</organism>
<proteinExistence type="predicted"/>
<reference evidence="1" key="1">
    <citation type="submission" date="2019-08" db="EMBL/GenBank/DDBJ databases">
        <authorList>
            <person name="Kucharzyk K."/>
            <person name="Murdoch R.W."/>
            <person name="Higgins S."/>
            <person name="Loffler F."/>
        </authorList>
    </citation>
    <scope>NUCLEOTIDE SEQUENCE</scope>
</reference>
<evidence type="ECO:0000313" key="1">
    <source>
        <dbReference type="EMBL" id="MPM84255.1"/>
    </source>
</evidence>
<protein>
    <submittedName>
        <fullName evidence="1">Uncharacterized protein</fullName>
    </submittedName>
</protein>
<comment type="caution">
    <text evidence="1">The sequence shown here is derived from an EMBL/GenBank/DDBJ whole genome shotgun (WGS) entry which is preliminary data.</text>
</comment>